<feature type="domain" description="Peptidase M48" evidence="8">
    <location>
        <begin position="130"/>
        <end position="195"/>
    </location>
</feature>
<keyword evidence="10" id="KW-1185">Reference proteome</keyword>
<evidence type="ECO:0000256" key="3">
    <source>
        <dbReference type="ARBA" id="ARBA00022801"/>
    </source>
</evidence>
<proteinExistence type="inferred from homology"/>
<feature type="transmembrane region" description="Helical" evidence="7">
    <location>
        <begin position="298"/>
        <end position="320"/>
    </location>
</feature>
<keyword evidence="4 6" id="KW-0862">Zinc</keyword>
<feature type="transmembrane region" description="Helical" evidence="7">
    <location>
        <begin position="36"/>
        <end position="62"/>
    </location>
</feature>
<evidence type="ECO:0000256" key="5">
    <source>
        <dbReference type="ARBA" id="ARBA00023049"/>
    </source>
</evidence>
<feature type="transmembrane region" description="Helical" evidence="7">
    <location>
        <begin position="6"/>
        <end position="24"/>
    </location>
</feature>
<keyword evidence="7" id="KW-1133">Transmembrane helix</keyword>
<keyword evidence="3 6" id="KW-0378">Hydrolase</keyword>
<dbReference type="EMBL" id="JABVEC010000055">
    <property type="protein sequence ID" value="MBC6471046.1"/>
    <property type="molecule type" value="Genomic_DNA"/>
</dbReference>
<keyword evidence="5 6" id="KW-0482">Metalloprotease</keyword>
<dbReference type="InterPro" id="IPR052173">
    <property type="entry name" value="Beta-lactam_resp_regulator"/>
</dbReference>
<keyword evidence="7" id="KW-0812">Transmembrane</keyword>
<protein>
    <submittedName>
        <fullName evidence="9">M56 family metallopeptidase</fullName>
    </submittedName>
</protein>
<keyword evidence="7" id="KW-0472">Membrane</keyword>
<dbReference type="CDD" id="cd07326">
    <property type="entry name" value="M56_BlaR1_MecR1_like"/>
    <property type="match status" value="1"/>
</dbReference>
<dbReference type="Pfam" id="PF01435">
    <property type="entry name" value="Peptidase_M48"/>
    <property type="match status" value="1"/>
</dbReference>
<dbReference type="Gene3D" id="3.30.2010.10">
    <property type="entry name" value="Metalloproteases ('zincins'), catalytic domain"/>
    <property type="match status" value="1"/>
</dbReference>
<dbReference type="Proteomes" id="UP000805614">
    <property type="component" value="Unassembled WGS sequence"/>
</dbReference>
<evidence type="ECO:0000313" key="10">
    <source>
        <dbReference type="Proteomes" id="UP000805614"/>
    </source>
</evidence>
<comment type="cofactor">
    <cofactor evidence="6">
        <name>Zn(2+)</name>
        <dbReference type="ChEBI" id="CHEBI:29105"/>
    </cofactor>
    <text evidence="6">Binds 1 zinc ion per subunit.</text>
</comment>
<reference evidence="9 10" key="1">
    <citation type="submission" date="2020-06" db="EMBL/GenBank/DDBJ databases">
        <title>Actinomadura xiongansis sp. nov., isolated from soil of Baiyangdian.</title>
        <authorList>
            <person name="Zhang X."/>
        </authorList>
    </citation>
    <scope>NUCLEOTIDE SEQUENCE [LARGE SCALE GENOMIC DNA]</scope>
    <source>
        <strain evidence="9 10">HBUM206468</strain>
    </source>
</reference>
<keyword evidence="1 6" id="KW-0645">Protease</keyword>
<evidence type="ECO:0000256" key="6">
    <source>
        <dbReference type="RuleBase" id="RU003983"/>
    </source>
</evidence>
<sequence length="322" mass="33675">MIGAALLATIAAGTVVGAHVLSRARWPWRTPRTAIALWQALGLAWGIATIGTLLSVGLLPYGDGIAGGLHGLAGDSGTRLGLLQLTSLLCALSLAAVLPAMLLFAVFRVVRARRRHRALLALVARGEPDGTLVLDHPAAAAYCVPGMRSAKVVVSAGTMRLLDEAELAAVLEHERAHARERHDLVLLPFSSLRQVFPRFGLVSRSLDAVELLIEMTADDRARRHRPPRELATALLRFAAARPAAAPSGALAAVGKAQPAGHAGSVPSSSRPFAPEATAASPVLARVSRLVEPSPTHPAIRAAILVAAILIAVIPPLLYALPH</sequence>
<dbReference type="RefSeq" id="WP_187248087.1">
    <property type="nucleotide sequence ID" value="NZ_BAAAOK010000009.1"/>
</dbReference>
<evidence type="ECO:0000259" key="8">
    <source>
        <dbReference type="Pfam" id="PF01435"/>
    </source>
</evidence>
<organism evidence="9 10">
    <name type="scientific">Actinomadura alba</name>
    <dbReference type="NCBI Taxonomy" id="406431"/>
    <lineage>
        <taxon>Bacteria</taxon>
        <taxon>Bacillati</taxon>
        <taxon>Actinomycetota</taxon>
        <taxon>Actinomycetes</taxon>
        <taxon>Streptosporangiales</taxon>
        <taxon>Thermomonosporaceae</taxon>
        <taxon>Actinomadura</taxon>
    </lineage>
</organism>
<accession>A0ABR7M1Q0</accession>
<dbReference type="InterPro" id="IPR001915">
    <property type="entry name" value="Peptidase_M48"/>
</dbReference>
<dbReference type="PANTHER" id="PTHR34978:SF3">
    <property type="entry name" value="SLR0241 PROTEIN"/>
    <property type="match status" value="1"/>
</dbReference>
<name>A0ABR7M1Q0_9ACTN</name>
<evidence type="ECO:0000256" key="4">
    <source>
        <dbReference type="ARBA" id="ARBA00022833"/>
    </source>
</evidence>
<dbReference type="PANTHER" id="PTHR34978">
    <property type="entry name" value="POSSIBLE SENSOR-TRANSDUCER PROTEIN BLAR"/>
    <property type="match status" value="1"/>
</dbReference>
<comment type="similarity">
    <text evidence="6">Belongs to the peptidase M48 family.</text>
</comment>
<evidence type="ECO:0000256" key="1">
    <source>
        <dbReference type="ARBA" id="ARBA00022670"/>
    </source>
</evidence>
<keyword evidence="2" id="KW-0479">Metal-binding</keyword>
<evidence type="ECO:0000256" key="2">
    <source>
        <dbReference type="ARBA" id="ARBA00022723"/>
    </source>
</evidence>
<gene>
    <name evidence="9" type="ORF">HKK74_36980</name>
</gene>
<evidence type="ECO:0000313" key="9">
    <source>
        <dbReference type="EMBL" id="MBC6471046.1"/>
    </source>
</evidence>
<feature type="transmembrane region" description="Helical" evidence="7">
    <location>
        <begin position="82"/>
        <end position="107"/>
    </location>
</feature>
<comment type="caution">
    <text evidence="9">The sequence shown here is derived from an EMBL/GenBank/DDBJ whole genome shotgun (WGS) entry which is preliminary data.</text>
</comment>
<evidence type="ECO:0000256" key="7">
    <source>
        <dbReference type="SAM" id="Phobius"/>
    </source>
</evidence>